<keyword evidence="1" id="KW-0677">Repeat</keyword>
<dbReference type="Pfam" id="PF13041">
    <property type="entry name" value="PPR_2"/>
    <property type="match status" value="1"/>
</dbReference>
<dbReference type="AlphaFoldDB" id="A0A3S3MXM0"/>
<reference evidence="3 4" key="1">
    <citation type="journal article" date="2019" name="Nat. Plants">
        <title>Stout camphor tree genome fills gaps in understanding of flowering plant genome evolution.</title>
        <authorList>
            <person name="Chaw S.M."/>
            <person name="Liu Y.C."/>
            <person name="Wu Y.W."/>
            <person name="Wang H.Y."/>
            <person name="Lin C.I."/>
            <person name="Wu C.S."/>
            <person name="Ke H.M."/>
            <person name="Chang L.Y."/>
            <person name="Hsu C.Y."/>
            <person name="Yang H.T."/>
            <person name="Sudianto E."/>
            <person name="Hsu M.H."/>
            <person name="Wu K.P."/>
            <person name="Wang L.N."/>
            <person name="Leebens-Mack J.H."/>
            <person name="Tsai I.J."/>
        </authorList>
    </citation>
    <scope>NUCLEOTIDE SEQUENCE [LARGE SCALE GENOMIC DNA]</scope>
    <source>
        <strain evidence="4">cv. Chaw 1501</strain>
        <tissue evidence="3">Young leaves</tissue>
    </source>
</reference>
<dbReference type="InterPro" id="IPR002885">
    <property type="entry name" value="PPR_rpt"/>
</dbReference>
<dbReference type="NCBIfam" id="TIGR00756">
    <property type="entry name" value="PPR"/>
    <property type="match status" value="1"/>
</dbReference>
<accession>A0A3S3MXM0</accession>
<dbReference type="Proteomes" id="UP000283530">
    <property type="component" value="Unassembled WGS sequence"/>
</dbReference>
<sequence>MVDDGVKASSCSYNILIDGLFRNGRAVAGYTLFCDLKKKGPFVDAITYSIGGPARGSTGIS</sequence>
<dbReference type="OrthoDB" id="185373at2759"/>
<proteinExistence type="predicted"/>
<gene>
    <name evidence="3" type="ORF">CKAN_02107300</name>
</gene>
<dbReference type="Gene3D" id="1.25.40.10">
    <property type="entry name" value="Tetratricopeptide repeat domain"/>
    <property type="match status" value="1"/>
</dbReference>
<dbReference type="PROSITE" id="PS51375">
    <property type="entry name" value="PPR"/>
    <property type="match status" value="1"/>
</dbReference>
<evidence type="ECO:0000313" key="3">
    <source>
        <dbReference type="EMBL" id="RWR91895.1"/>
    </source>
</evidence>
<keyword evidence="4" id="KW-1185">Reference proteome</keyword>
<evidence type="ECO:0000313" key="4">
    <source>
        <dbReference type="Proteomes" id="UP000283530"/>
    </source>
</evidence>
<name>A0A3S3MXM0_9MAGN</name>
<feature type="repeat" description="PPR" evidence="2">
    <location>
        <begin position="9"/>
        <end position="43"/>
    </location>
</feature>
<evidence type="ECO:0000256" key="2">
    <source>
        <dbReference type="PROSITE-ProRule" id="PRU00708"/>
    </source>
</evidence>
<dbReference type="InterPro" id="IPR011990">
    <property type="entry name" value="TPR-like_helical_dom_sf"/>
</dbReference>
<evidence type="ECO:0000256" key="1">
    <source>
        <dbReference type="ARBA" id="ARBA00022737"/>
    </source>
</evidence>
<protein>
    <submittedName>
        <fullName evidence="3">Pentatricopeptide repeat-containing protein</fullName>
    </submittedName>
</protein>
<organism evidence="3 4">
    <name type="scientific">Cinnamomum micranthum f. kanehirae</name>
    <dbReference type="NCBI Taxonomy" id="337451"/>
    <lineage>
        <taxon>Eukaryota</taxon>
        <taxon>Viridiplantae</taxon>
        <taxon>Streptophyta</taxon>
        <taxon>Embryophyta</taxon>
        <taxon>Tracheophyta</taxon>
        <taxon>Spermatophyta</taxon>
        <taxon>Magnoliopsida</taxon>
        <taxon>Magnoliidae</taxon>
        <taxon>Laurales</taxon>
        <taxon>Lauraceae</taxon>
        <taxon>Cinnamomum</taxon>
    </lineage>
</organism>
<dbReference type="EMBL" id="QPKB01000009">
    <property type="protein sequence ID" value="RWR91895.1"/>
    <property type="molecule type" value="Genomic_DNA"/>
</dbReference>
<comment type="caution">
    <text evidence="3">The sequence shown here is derived from an EMBL/GenBank/DDBJ whole genome shotgun (WGS) entry which is preliminary data.</text>
</comment>
<dbReference type="STRING" id="337451.A0A3S3MXM0"/>